<dbReference type="InterPro" id="IPR020287">
    <property type="entry name" value="Tail_sheath_C"/>
</dbReference>
<evidence type="ECO:0000313" key="4">
    <source>
        <dbReference type="Proteomes" id="UP000464495"/>
    </source>
</evidence>
<dbReference type="Gene3D" id="3.40.50.11780">
    <property type="match status" value="2"/>
</dbReference>
<dbReference type="AlphaFoldDB" id="A0A6P1T7W9"/>
<protein>
    <submittedName>
        <fullName evidence="3">Phage tail protein</fullName>
    </submittedName>
</protein>
<dbReference type="EMBL" id="CP046620">
    <property type="protein sequence ID" value="QHQ36682.1"/>
    <property type="molecule type" value="Genomic_DNA"/>
</dbReference>
<dbReference type="RefSeq" id="WP_284154791.1">
    <property type="nucleotide sequence ID" value="NZ_CP046620.1"/>
</dbReference>
<accession>A0A6P1T7W9</accession>
<dbReference type="PANTHER" id="PTHR35861:SF1">
    <property type="entry name" value="PHAGE TAIL SHEATH PROTEIN"/>
    <property type="match status" value="1"/>
</dbReference>
<evidence type="ECO:0000313" key="3">
    <source>
        <dbReference type="EMBL" id="QHQ36682.1"/>
    </source>
</evidence>
<sequence length="759" mass="79053">MAVNVSYPGVYIQEVPSGSRAIAGVPTSIAAFVGYTARGPVDEAVQIFSYADFERRFGGLHRDSDLSYAVSHFFLNGGGTCWIVRIAENAAAASVDLQTSAGATTLTATASSEGAWGNALRITVDYGTSDPLNTFNLTVAEVADQNGRLVTLRSETHRNLSMNDQSATYAVTAVNAASDLIELADANLAGAVAGTSESGEILPATIAGLTDDNRQLAVSVDGSVFHQITLFDPGDNTMATLQNLADRIETQINQLDGISGVDVSPGGPGIVATSGTTGRNSSIIFRNSAIQNAAQVLNLGIANGGREVAGASFTRPAKQGITGGRVADFSAINAGDTVEIDLVNLTDLSTAITSVSIAFAATPTTLEEAATVIAAALAAETNPAFRDATVFAADGAIHILSGSSDPLLGLSLPNGGAGAAGDALLLADTDAIYNVGAYQPGIGQTAGAQVSGTSGSDGMPPAGTAQITGDRELKTGIFALEDASIFNILCLPGTPATGPNTGALAAAMAYAEERRAMMIVDIDPNVDTLDDARSWITDDAGPFSGTNTAAYFPRILLGDPLQQNRLRSFPNSGLIAGLWARTDNQRGIWKAPAGIEAGLRGVRELDYTLSDPENGVLNPLGLNCLRTFPVYGTVAWGGRTLFGADARASEWKYIPVRRTALYIEESLYRGTQFAVFEPNDEPLWSQIRLSVGSFMNNLFRQGAFQGASPQEAYFVRCDSSTTTQADIDLGIVNILVGFAPLKPAEFVIISLQQIAGQGQ</sequence>
<evidence type="ECO:0000256" key="1">
    <source>
        <dbReference type="ARBA" id="ARBA00008005"/>
    </source>
</evidence>
<evidence type="ECO:0000259" key="2">
    <source>
        <dbReference type="Pfam" id="PF17482"/>
    </source>
</evidence>
<keyword evidence="4" id="KW-1185">Reference proteome</keyword>
<dbReference type="PANTHER" id="PTHR35861">
    <property type="match status" value="1"/>
</dbReference>
<comment type="similarity">
    <text evidence="1">Belongs to the myoviridae tail sheath protein family.</text>
</comment>
<dbReference type="Proteomes" id="UP000464495">
    <property type="component" value="Chromosome"/>
</dbReference>
<reference evidence="3 4" key="1">
    <citation type="submission" date="2019-12" db="EMBL/GenBank/DDBJ databases">
        <title>Complete genome sequence of Algicella marina strain 9Alg 56(T) isolated from the red alga Tichocarpus crinitus.</title>
        <authorList>
            <person name="Kim S.-G."/>
            <person name="Nedashkovskaya O.I."/>
        </authorList>
    </citation>
    <scope>NUCLEOTIDE SEQUENCE [LARGE SCALE GENOMIC DNA]</scope>
    <source>
        <strain evidence="3 4">9Alg 56</strain>
    </source>
</reference>
<name>A0A6P1T7W9_9RHOB</name>
<dbReference type="InterPro" id="IPR052042">
    <property type="entry name" value="Tail_sheath_structural"/>
</dbReference>
<organism evidence="3 4">
    <name type="scientific">Algicella marina</name>
    <dbReference type="NCBI Taxonomy" id="2683284"/>
    <lineage>
        <taxon>Bacteria</taxon>
        <taxon>Pseudomonadati</taxon>
        <taxon>Pseudomonadota</taxon>
        <taxon>Alphaproteobacteria</taxon>
        <taxon>Rhodobacterales</taxon>
        <taxon>Paracoccaceae</taxon>
        <taxon>Algicella</taxon>
    </lineage>
</organism>
<dbReference type="KEGG" id="amaq:GO499_16630"/>
<proteinExistence type="inferred from homology"/>
<dbReference type="Pfam" id="PF17482">
    <property type="entry name" value="Phage_sheath_1C"/>
    <property type="match status" value="1"/>
</dbReference>
<feature type="domain" description="Tail sheath protein C-terminal" evidence="2">
    <location>
        <begin position="649"/>
        <end position="752"/>
    </location>
</feature>
<gene>
    <name evidence="3" type="ORF">GO499_16630</name>
</gene>